<reference evidence="3 5" key="1">
    <citation type="journal article" date="2016" name="Sci. Rep.">
        <title>Whole genome sequencing identifies a novel species of the genus Capnocytophaga isolated from dog and cat bite wounds in humans.</title>
        <authorList>
            <person name="Zangenah S."/>
            <person name="Abbasi N."/>
            <person name="Andersson A.F."/>
            <person name="Bergman P."/>
        </authorList>
    </citation>
    <scope>NUCLEOTIDE SEQUENCE [LARGE SCALE GENOMIC DNA]</scope>
    <source>
        <strain evidence="3 5">W5</strain>
    </source>
</reference>
<reference evidence="4" key="3">
    <citation type="submission" date="2017-06" db="EMBL/GenBank/DDBJ databases">
        <title>Capnocytophaga spp. assemblies.</title>
        <authorList>
            <person name="Gulvik C.A."/>
        </authorList>
    </citation>
    <scope>NUCLEOTIDE SEQUENCE [LARGE SCALE GENOMIC DNA]</scope>
    <source>
        <strain evidence="4">H2177</strain>
    </source>
</reference>
<organism evidence="2 4">
    <name type="scientific">Capnocytophaga stomatis</name>
    <dbReference type="NCBI Taxonomy" id="1848904"/>
    <lineage>
        <taxon>Bacteria</taxon>
        <taxon>Pseudomonadati</taxon>
        <taxon>Bacteroidota</taxon>
        <taxon>Flavobacteriia</taxon>
        <taxon>Flavobacteriales</taxon>
        <taxon>Flavobacteriaceae</taxon>
        <taxon>Capnocytophaga</taxon>
    </lineage>
</organism>
<evidence type="ECO:0000256" key="1">
    <source>
        <dbReference type="SAM" id="Phobius"/>
    </source>
</evidence>
<evidence type="ECO:0000313" key="2">
    <source>
        <dbReference type="EMBL" id="ATA89296.1"/>
    </source>
</evidence>
<evidence type="ECO:0000313" key="3">
    <source>
        <dbReference type="EMBL" id="MFK8293401.1"/>
    </source>
</evidence>
<feature type="transmembrane region" description="Helical" evidence="1">
    <location>
        <begin position="87"/>
        <end position="105"/>
    </location>
</feature>
<dbReference type="EMBL" id="JBJGWJ010000003">
    <property type="protein sequence ID" value="MFK8293401.1"/>
    <property type="molecule type" value="Genomic_DNA"/>
</dbReference>
<gene>
    <name evidence="3" type="ORF">ACI76L_06370</name>
    <name evidence="2" type="ORF">CGC58_05900</name>
</gene>
<keyword evidence="1" id="KW-1133">Transmembrane helix</keyword>
<sequence length="149" mass="17972">MLSEKEILNLKKELNLFCQFPDRPELINSSREFLEIYTRCINKLNQLALERNSKYLAKQTNELPFFNNQEVKLFISQKRKEVSFLEMFFKGFYIIYSFLLVRNTFQNIQNKMKKMQFLTKRLIDLVENPNLEQAYTQVEEKTPKIKSIL</sequence>
<name>A0A250FZ69_9FLAO</name>
<reference evidence="3" key="4">
    <citation type="submission" date="2024-10" db="EMBL/GenBank/DDBJ databases">
        <authorList>
            <person name="Bergman P."/>
            <person name="Andersson A.F."/>
            <person name="Zangenah S."/>
            <person name="Abbasi N."/>
        </authorList>
    </citation>
    <scope>NUCLEOTIDE SEQUENCE</scope>
    <source>
        <strain evidence="3">W5</strain>
    </source>
</reference>
<dbReference type="KEGG" id="csto:CGC58_05900"/>
<reference evidence="2" key="2">
    <citation type="journal article" date="2017" name="Genome Announc.">
        <title>Twelve Complete Reference Genomes of Clinical Isolates in the Capnocytophaga Genus.</title>
        <authorList>
            <person name="Villarma A."/>
            <person name="Gulvik C.A."/>
            <person name="Rowe L.A."/>
            <person name="Sheth M."/>
            <person name="Juieng P."/>
            <person name="Nicholson A.C."/>
            <person name="Loparev V.N."/>
            <person name="McQuiston J.R."/>
        </authorList>
    </citation>
    <scope>NUCLEOTIDE SEQUENCE</scope>
    <source>
        <strain evidence="2">H2177</strain>
    </source>
</reference>
<evidence type="ECO:0000313" key="5">
    <source>
        <dbReference type="Proteomes" id="UP001622370"/>
    </source>
</evidence>
<accession>A0A250FZ69</accession>
<protein>
    <submittedName>
        <fullName evidence="2">Uncharacterized protein</fullName>
    </submittedName>
</protein>
<dbReference type="AlphaFoldDB" id="A0A250FZ69"/>
<keyword evidence="1" id="KW-0812">Transmembrane</keyword>
<keyword evidence="1" id="KW-0472">Membrane</keyword>
<dbReference type="Proteomes" id="UP001622370">
    <property type="component" value="Unassembled WGS sequence"/>
</dbReference>
<dbReference type="Proteomes" id="UP000217348">
    <property type="component" value="Chromosome"/>
</dbReference>
<evidence type="ECO:0000313" key="4">
    <source>
        <dbReference type="Proteomes" id="UP000217348"/>
    </source>
</evidence>
<dbReference type="RefSeq" id="WP_095895775.1">
    <property type="nucleotide sequence ID" value="NZ_JBJGWE010000003.1"/>
</dbReference>
<dbReference type="EMBL" id="CP022387">
    <property type="protein sequence ID" value="ATA89296.1"/>
    <property type="molecule type" value="Genomic_DNA"/>
</dbReference>
<keyword evidence="5" id="KW-1185">Reference proteome</keyword>
<proteinExistence type="predicted"/>